<dbReference type="InterPro" id="IPR036864">
    <property type="entry name" value="Zn2-C6_fun-type_DNA-bd_sf"/>
</dbReference>
<dbReference type="InterPro" id="IPR001138">
    <property type="entry name" value="Zn2Cys6_DnaBD"/>
</dbReference>
<evidence type="ECO:0000256" key="3">
    <source>
        <dbReference type="ARBA" id="ARBA00023163"/>
    </source>
</evidence>
<comment type="caution">
    <text evidence="6">The sequence shown here is derived from an EMBL/GenBank/DDBJ whole genome shotgun (WGS) entry which is preliminary data.</text>
</comment>
<dbReference type="Pfam" id="PF00172">
    <property type="entry name" value="Zn_clus"/>
    <property type="match status" value="1"/>
</dbReference>
<evidence type="ECO:0000259" key="5">
    <source>
        <dbReference type="SMART" id="SM00066"/>
    </source>
</evidence>
<dbReference type="AlphaFoldDB" id="A0AAD6GE13"/>
<keyword evidence="2" id="KW-0238">DNA-binding</keyword>
<dbReference type="SUPFAM" id="SSF57701">
    <property type="entry name" value="Zn2/Cys6 DNA-binding domain"/>
    <property type="match status" value="1"/>
</dbReference>
<dbReference type="Gene3D" id="4.10.240.10">
    <property type="entry name" value="Zn(2)-C6 fungal-type DNA-binding domain"/>
    <property type="match status" value="1"/>
</dbReference>
<organism evidence="6 7">
    <name type="scientific">Penicillium frequentans</name>
    <dbReference type="NCBI Taxonomy" id="3151616"/>
    <lineage>
        <taxon>Eukaryota</taxon>
        <taxon>Fungi</taxon>
        <taxon>Dikarya</taxon>
        <taxon>Ascomycota</taxon>
        <taxon>Pezizomycotina</taxon>
        <taxon>Eurotiomycetes</taxon>
        <taxon>Eurotiomycetidae</taxon>
        <taxon>Eurotiales</taxon>
        <taxon>Aspergillaceae</taxon>
        <taxon>Penicillium</taxon>
    </lineage>
</organism>
<evidence type="ECO:0000313" key="6">
    <source>
        <dbReference type="EMBL" id="KAJ5540842.1"/>
    </source>
</evidence>
<evidence type="ECO:0000256" key="4">
    <source>
        <dbReference type="ARBA" id="ARBA00023242"/>
    </source>
</evidence>
<dbReference type="GO" id="GO:0003677">
    <property type="term" value="F:DNA binding"/>
    <property type="evidence" value="ECO:0007669"/>
    <property type="project" value="UniProtKB-KW"/>
</dbReference>
<dbReference type="GO" id="GO:0008270">
    <property type="term" value="F:zinc ion binding"/>
    <property type="evidence" value="ECO:0007669"/>
    <property type="project" value="InterPro"/>
</dbReference>
<dbReference type="CDD" id="cd00067">
    <property type="entry name" value="GAL4"/>
    <property type="match status" value="1"/>
</dbReference>
<dbReference type="PANTHER" id="PTHR47256:SF1">
    <property type="entry name" value="ZN(II)2CYS6 TRANSCRIPTION FACTOR (EUROFUNG)"/>
    <property type="match status" value="1"/>
</dbReference>
<dbReference type="GO" id="GO:0000981">
    <property type="term" value="F:DNA-binding transcription factor activity, RNA polymerase II-specific"/>
    <property type="evidence" value="ECO:0007669"/>
    <property type="project" value="InterPro"/>
</dbReference>
<evidence type="ECO:0000256" key="2">
    <source>
        <dbReference type="ARBA" id="ARBA00023125"/>
    </source>
</evidence>
<proteinExistence type="predicted"/>
<evidence type="ECO:0000256" key="1">
    <source>
        <dbReference type="ARBA" id="ARBA00023015"/>
    </source>
</evidence>
<name>A0AAD6GE13_9EURO</name>
<dbReference type="Proteomes" id="UP001220324">
    <property type="component" value="Unassembled WGS sequence"/>
</dbReference>
<dbReference type="PANTHER" id="PTHR47256">
    <property type="entry name" value="ZN(II)2CYS6 TRANSCRIPTION FACTOR (EUROFUNG)-RELATED"/>
    <property type="match status" value="1"/>
</dbReference>
<feature type="domain" description="Zn(2)-C6 fungal-type" evidence="5">
    <location>
        <begin position="2"/>
        <end position="45"/>
    </location>
</feature>
<sequence length="130" mass="14801">MKRASTACKECQRRRTRCSGVPCSECVGHPDRECVFDELSDRRRKATAKKTQEELTSLRDFLDQLLEAFRSNDGAAVQHLINRIRAGASHEEIRRIVLHIHAQPAGSSSRPNDMDPNIINDHMSNFFDSH</sequence>
<dbReference type="SMART" id="SM00066">
    <property type="entry name" value="GAL4"/>
    <property type="match status" value="1"/>
</dbReference>
<gene>
    <name evidence="6" type="ORF">N7494_005918</name>
</gene>
<keyword evidence="4" id="KW-0539">Nucleus</keyword>
<evidence type="ECO:0000313" key="7">
    <source>
        <dbReference type="Proteomes" id="UP001220324"/>
    </source>
</evidence>
<reference evidence="6 7" key="1">
    <citation type="journal article" date="2023" name="IMA Fungus">
        <title>Comparative genomic study of the Penicillium genus elucidates a diverse pangenome and 15 lateral gene transfer events.</title>
        <authorList>
            <person name="Petersen C."/>
            <person name="Sorensen T."/>
            <person name="Nielsen M.R."/>
            <person name="Sondergaard T.E."/>
            <person name="Sorensen J.L."/>
            <person name="Fitzpatrick D.A."/>
            <person name="Frisvad J.C."/>
            <person name="Nielsen K.L."/>
        </authorList>
    </citation>
    <scope>NUCLEOTIDE SEQUENCE [LARGE SCALE GENOMIC DNA]</scope>
    <source>
        <strain evidence="6 7">IBT 35679</strain>
    </source>
</reference>
<keyword evidence="3" id="KW-0804">Transcription</keyword>
<dbReference type="InterPro" id="IPR053187">
    <property type="entry name" value="Notoamide_regulator"/>
</dbReference>
<keyword evidence="1" id="KW-0805">Transcription regulation</keyword>
<accession>A0AAD6GE13</accession>
<protein>
    <recommendedName>
        <fullName evidence="5">Zn(2)-C6 fungal-type domain-containing protein</fullName>
    </recommendedName>
</protein>
<dbReference type="EMBL" id="JAQIZZ010000005">
    <property type="protein sequence ID" value="KAJ5540842.1"/>
    <property type="molecule type" value="Genomic_DNA"/>
</dbReference>
<keyword evidence="7" id="KW-1185">Reference proteome</keyword>